<dbReference type="InterPro" id="IPR051310">
    <property type="entry name" value="MCP_chemotaxis"/>
</dbReference>
<dbReference type="Gene3D" id="1.10.287.950">
    <property type="entry name" value="Methyl-accepting chemotaxis protein"/>
    <property type="match status" value="1"/>
</dbReference>
<comment type="caution">
    <text evidence="7">The sequence shown here is derived from an EMBL/GenBank/DDBJ whole genome shotgun (WGS) entry which is preliminary data.</text>
</comment>
<evidence type="ECO:0000259" key="5">
    <source>
        <dbReference type="PROSITE" id="PS50111"/>
    </source>
</evidence>
<dbReference type="Proteomes" id="UP001241472">
    <property type="component" value="Unassembled WGS sequence"/>
</dbReference>
<dbReference type="RefSeq" id="WP_306839915.1">
    <property type="nucleotide sequence ID" value="NZ_JAUSRF010000026.1"/>
</dbReference>
<accession>A0ABT9Q1T9</accession>
<keyword evidence="4" id="KW-0175">Coiled coil</keyword>
<keyword evidence="3" id="KW-0807">Transducer</keyword>
<gene>
    <name evidence="7" type="ORF">J2T09_005197</name>
</gene>
<organism evidence="7 8">
    <name type="scientific">Neorhizobium huautlense</name>
    <dbReference type="NCBI Taxonomy" id="67774"/>
    <lineage>
        <taxon>Bacteria</taxon>
        <taxon>Pseudomonadati</taxon>
        <taxon>Pseudomonadota</taxon>
        <taxon>Alphaproteobacteria</taxon>
        <taxon>Hyphomicrobiales</taxon>
        <taxon>Rhizobiaceae</taxon>
        <taxon>Rhizobium/Agrobacterium group</taxon>
        <taxon>Neorhizobium</taxon>
    </lineage>
</organism>
<dbReference type="PANTHER" id="PTHR43531">
    <property type="entry name" value="PROTEIN ICFG"/>
    <property type="match status" value="1"/>
</dbReference>
<evidence type="ECO:0000259" key="6">
    <source>
        <dbReference type="PROSITE" id="PS50885"/>
    </source>
</evidence>
<dbReference type="SUPFAM" id="SSF58104">
    <property type="entry name" value="Methyl-accepting chemotaxis protein (MCP) signaling domain"/>
    <property type="match status" value="1"/>
</dbReference>
<dbReference type="InterPro" id="IPR004090">
    <property type="entry name" value="Chemotax_Me-accpt_rcpt"/>
</dbReference>
<sequence length="599" mass="64021">MALILPFVLMSIGAVTYLSVNYRHAVETYSAFIINDGEAEIDLAIASQRLVAIVYDGYKMLNDRQGSPSWDAAYTDIAESTGRLSGLFEQIALKMPQERQTIDRMKSSSDNIIRMVELGVAAAGAGDPETAKVHLSGADKLVAVVLPNMRDWINTNLKTIHDKTLELDKDAHETIFHSVLALGCLTVLLSVLSLWVTSRGIASPIEALRVRMLALADGETTTAIAGVHRKDEIGDMATAVAVFRTNAIEQAALEVEAADTRLHADLERSENEQRKAKDAADVQFAVSELAAGLSALSLGNIGHRITKPFVSDLDELRQNFNGSLQKLQQTLAEVGERASGISGSAGEVRSAADDLSRRTEQQAASVEETAAALEQITTTVRDAARRAEDSQTLVNDTRAGAEQSGHIVEEAVVAMNKIADSSSKMNHIITAIDDIAFQTNLLALNAGVEAARAGEAGKGFAVVAQEVRELAQRSATAAKEIKVLIDGSSQQVRIGVDLVDKTGAALRKIVEGVQDISRNVSAIAESSREQAIGLNEVNNAVNSIDQGTQQNAAMVEQSTAASRSLANDAQSLTALLSFFALDTERVVQRAPDWGSRQAA</sequence>
<protein>
    <submittedName>
        <fullName evidence="7">Methyl-accepting chemotaxis protein</fullName>
    </submittedName>
</protein>
<keyword evidence="8" id="KW-1185">Reference proteome</keyword>
<evidence type="ECO:0000256" key="4">
    <source>
        <dbReference type="SAM" id="Coils"/>
    </source>
</evidence>
<dbReference type="SUPFAM" id="SSF158472">
    <property type="entry name" value="HAMP domain-like"/>
    <property type="match status" value="1"/>
</dbReference>
<dbReference type="PRINTS" id="PR00260">
    <property type="entry name" value="CHEMTRNSDUCR"/>
</dbReference>
<dbReference type="InterPro" id="IPR003660">
    <property type="entry name" value="HAMP_dom"/>
</dbReference>
<comment type="similarity">
    <text evidence="2">Belongs to the methyl-accepting chemotaxis (MCP) protein family.</text>
</comment>
<dbReference type="Gene3D" id="6.10.340.10">
    <property type="match status" value="1"/>
</dbReference>
<dbReference type="Pfam" id="PF00672">
    <property type="entry name" value="HAMP"/>
    <property type="match status" value="1"/>
</dbReference>
<dbReference type="Pfam" id="PF00015">
    <property type="entry name" value="MCPsignal"/>
    <property type="match status" value="1"/>
</dbReference>
<dbReference type="SMART" id="SM00304">
    <property type="entry name" value="HAMP"/>
    <property type="match status" value="3"/>
</dbReference>
<dbReference type="PANTHER" id="PTHR43531:SF11">
    <property type="entry name" value="METHYL-ACCEPTING CHEMOTAXIS PROTEIN 3"/>
    <property type="match status" value="1"/>
</dbReference>
<evidence type="ECO:0000313" key="8">
    <source>
        <dbReference type="Proteomes" id="UP001241472"/>
    </source>
</evidence>
<keyword evidence="1" id="KW-0145">Chemotaxis</keyword>
<feature type="domain" description="Methyl-accepting transducer" evidence="5">
    <location>
        <begin position="337"/>
        <end position="566"/>
    </location>
</feature>
<dbReference type="CDD" id="cd11386">
    <property type="entry name" value="MCP_signal"/>
    <property type="match status" value="1"/>
</dbReference>
<proteinExistence type="inferred from homology"/>
<dbReference type="EMBL" id="JAUSRF010000026">
    <property type="protein sequence ID" value="MDP9840410.1"/>
    <property type="molecule type" value="Genomic_DNA"/>
</dbReference>
<evidence type="ECO:0000256" key="2">
    <source>
        <dbReference type="ARBA" id="ARBA00029447"/>
    </source>
</evidence>
<feature type="domain" description="HAMP" evidence="6">
    <location>
        <begin position="280"/>
        <end position="332"/>
    </location>
</feature>
<name>A0ABT9Q1T9_9HYPH</name>
<dbReference type="PROSITE" id="PS50111">
    <property type="entry name" value="CHEMOTAXIS_TRANSDUC_2"/>
    <property type="match status" value="1"/>
</dbReference>
<dbReference type="InterPro" id="IPR004089">
    <property type="entry name" value="MCPsignal_dom"/>
</dbReference>
<evidence type="ECO:0000256" key="1">
    <source>
        <dbReference type="ARBA" id="ARBA00022500"/>
    </source>
</evidence>
<dbReference type="SMART" id="SM00283">
    <property type="entry name" value="MA"/>
    <property type="match status" value="1"/>
</dbReference>
<reference evidence="7 8" key="1">
    <citation type="submission" date="2023-07" db="EMBL/GenBank/DDBJ databases">
        <title>Sorghum-associated microbial communities from plants grown in Nebraska, USA.</title>
        <authorList>
            <person name="Schachtman D."/>
        </authorList>
    </citation>
    <scope>NUCLEOTIDE SEQUENCE [LARGE SCALE GENOMIC DNA]</scope>
    <source>
        <strain evidence="7 8">DS1307</strain>
    </source>
</reference>
<dbReference type="PROSITE" id="PS50885">
    <property type="entry name" value="HAMP"/>
    <property type="match status" value="2"/>
</dbReference>
<evidence type="ECO:0000313" key="7">
    <source>
        <dbReference type="EMBL" id="MDP9840410.1"/>
    </source>
</evidence>
<feature type="coiled-coil region" evidence="4">
    <location>
        <begin position="313"/>
        <end position="376"/>
    </location>
</feature>
<evidence type="ECO:0000256" key="3">
    <source>
        <dbReference type="PROSITE-ProRule" id="PRU00284"/>
    </source>
</evidence>
<feature type="domain" description="HAMP" evidence="6">
    <location>
        <begin position="199"/>
        <end position="252"/>
    </location>
</feature>